<protein>
    <recommendedName>
        <fullName evidence="2">TadE-like domain-containing protein</fullName>
    </recommendedName>
</protein>
<evidence type="ECO:0000259" key="2">
    <source>
        <dbReference type="Pfam" id="PF07811"/>
    </source>
</evidence>
<reference evidence="3" key="1">
    <citation type="journal article" date="2014" name="Int. J. Syst. Evol. Microbiol.">
        <title>Complete genome sequence of Corynebacterium casei LMG S-19264T (=DSM 44701T), isolated from a smear-ripened cheese.</title>
        <authorList>
            <consortium name="US DOE Joint Genome Institute (JGI-PGF)"/>
            <person name="Walter F."/>
            <person name="Albersmeier A."/>
            <person name="Kalinowski J."/>
            <person name="Ruckert C."/>
        </authorList>
    </citation>
    <scope>NUCLEOTIDE SEQUENCE</scope>
    <source>
        <strain evidence="3">KCTC 42249</strain>
    </source>
</reference>
<gene>
    <name evidence="3" type="ORF">GCM10016234_22200</name>
</gene>
<comment type="caution">
    <text evidence="3">The sequence shown here is derived from an EMBL/GenBank/DDBJ whole genome shotgun (WGS) entry which is preliminary data.</text>
</comment>
<name>A0A8J3DP43_9HYPH</name>
<keyword evidence="4" id="KW-1185">Reference proteome</keyword>
<dbReference type="EMBL" id="BMZQ01000002">
    <property type="protein sequence ID" value="GHD15392.1"/>
    <property type="molecule type" value="Genomic_DNA"/>
</dbReference>
<feature type="domain" description="TadE-like" evidence="2">
    <location>
        <begin position="27"/>
        <end position="56"/>
    </location>
</feature>
<feature type="transmembrane region" description="Helical" evidence="1">
    <location>
        <begin position="27"/>
        <end position="46"/>
    </location>
</feature>
<sequence length="207" mass="22559">MIDVRKMLTAVWNLNAHVITFIRDQRGAAAIEFAFVVPILLCMYLMTMEISQAIETNKKLGRAGTLVGDLVTQQAEVTSSELDGILQIGDSLLQPYNRTKPVITVTAINVERDTRSRALAGKVSWSRRMAGNTFAATTAKEVDVPDFLLIEGTFVIRVDAALNYEPVLLNAAKGNALGIGAAFDGISMGETYFMRPRRSTTIPCTGC</sequence>
<dbReference type="Pfam" id="PF07811">
    <property type="entry name" value="TadE"/>
    <property type="match status" value="1"/>
</dbReference>
<dbReference type="AlphaFoldDB" id="A0A8J3DP43"/>
<dbReference type="RefSeq" id="WP_244641446.1">
    <property type="nucleotide sequence ID" value="NZ_BMZQ01000002.1"/>
</dbReference>
<proteinExistence type="predicted"/>
<organism evidence="3 4">
    <name type="scientific">Tianweitania populi</name>
    <dbReference type="NCBI Taxonomy" id="1607949"/>
    <lineage>
        <taxon>Bacteria</taxon>
        <taxon>Pseudomonadati</taxon>
        <taxon>Pseudomonadota</taxon>
        <taxon>Alphaproteobacteria</taxon>
        <taxon>Hyphomicrobiales</taxon>
        <taxon>Phyllobacteriaceae</taxon>
        <taxon>Tianweitania</taxon>
    </lineage>
</organism>
<keyword evidence="1" id="KW-0812">Transmembrane</keyword>
<evidence type="ECO:0000313" key="4">
    <source>
        <dbReference type="Proteomes" id="UP000630142"/>
    </source>
</evidence>
<keyword evidence="1" id="KW-1133">Transmembrane helix</keyword>
<keyword evidence="1" id="KW-0472">Membrane</keyword>
<evidence type="ECO:0000313" key="3">
    <source>
        <dbReference type="EMBL" id="GHD15392.1"/>
    </source>
</evidence>
<reference evidence="3" key="2">
    <citation type="submission" date="2020-09" db="EMBL/GenBank/DDBJ databases">
        <authorList>
            <person name="Sun Q."/>
            <person name="Kim S."/>
        </authorList>
    </citation>
    <scope>NUCLEOTIDE SEQUENCE</scope>
    <source>
        <strain evidence="3">KCTC 42249</strain>
    </source>
</reference>
<accession>A0A8J3DP43</accession>
<dbReference type="Proteomes" id="UP000630142">
    <property type="component" value="Unassembled WGS sequence"/>
</dbReference>
<evidence type="ECO:0000256" key="1">
    <source>
        <dbReference type="SAM" id="Phobius"/>
    </source>
</evidence>
<dbReference type="InterPro" id="IPR012495">
    <property type="entry name" value="TadE-like_dom"/>
</dbReference>